<dbReference type="Proteomes" id="UP000006043">
    <property type="component" value="Unassembled WGS sequence"/>
</dbReference>
<dbReference type="EMBL" id="ALQB01000009">
    <property type="protein sequence ID" value="EJZ15564.1"/>
    <property type="molecule type" value="Genomic_DNA"/>
</dbReference>
<dbReference type="Gene3D" id="3.40.50.880">
    <property type="match status" value="1"/>
</dbReference>
<name>K0VVW2_MYCFO</name>
<dbReference type="GeneID" id="93410909"/>
<dbReference type="InterPro" id="IPR044668">
    <property type="entry name" value="PuuD-like"/>
</dbReference>
<dbReference type="GO" id="GO:0033969">
    <property type="term" value="F:gamma-glutamyl-gamma-aminobutyrate hydrolase activity"/>
    <property type="evidence" value="ECO:0007669"/>
    <property type="project" value="TreeGrafter"/>
</dbReference>
<dbReference type="PANTHER" id="PTHR43235">
    <property type="entry name" value="GLUTAMINE AMIDOTRANSFERASE PB2B2.05-RELATED"/>
    <property type="match status" value="1"/>
</dbReference>
<dbReference type="PROSITE" id="PS51273">
    <property type="entry name" value="GATASE_TYPE_1"/>
    <property type="match status" value="1"/>
</dbReference>
<dbReference type="HOGENOM" id="CLU_030756_4_1_11"/>
<dbReference type="GO" id="GO:0006598">
    <property type="term" value="P:polyamine catabolic process"/>
    <property type="evidence" value="ECO:0007669"/>
    <property type="project" value="TreeGrafter"/>
</dbReference>
<dbReference type="AlphaFoldDB" id="K0VVW2"/>
<dbReference type="SUPFAM" id="SSF52317">
    <property type="entry name" value="Class I glutamine amidotransferase-like"/>
    <property type="match status" value="1"/>
</dbReference>
<organism evidence="1 2">
    <name type="scientific">Mycolicibacterium fortuitum subsp. fortuitum DSM 46621 = ATCC 6841 = JCM 6387</name>
    <dbReference type="NCBI Taxonomy" id="1214102"/>
    <lineage>
        <taxon>Bacteria</taxon>
        <taxon>Bacillati</taxon>
        <taxon>Actinomycetota</taxon>
        <taxon>Actinomycetes</taxon>
        <taxon>Mycobacteriales</taxon>
        <taxon>Mycobacteriaceae</taxon>
        <taxon>Mycolicibacterium</taxon>
    </lineage>
</organism>
<evidence type="ECO:0000313" key="2">
    <source>
        <dbReference type="Proteomes" id="UP000006043"/>
    </source>
</evidence>
<sequence>MIAPLNYPDHTNETYDLIVKFARRALHTVADLGARTLFIDPAADDFPLTWPSVDGLLLLGGGDVDPALYRHNDHVPSLYGVDRRCDDRTVKLIYTALNQDAPIFGICRGLQLVNVMYGGTLIPDLGPESGHYGVPGSQSLLVDERVHIEKDSKLAHILGRSSALVRHGHHQAVGQVAPSFRVAARTADGVIEAIEHENPDIWVLGVQWHPEDIDNAVDDTETALFAAFLARARYVCSRRYQRYGE</sequence>
<accession>K0VVW2</accession>
<gene>
    <name evidence="1" type="ORF">MFORT_03601</name>
</gene>
<proteinExistence type="predicted"/>
<dbReference type="GO" id="GO:0005829">
    <property type="term" value="C:cytosol"/>
    <property type="evidence" value="ECO:0007669"/>
    <property type="project" value="TreeGrafter"/>
</dbReference>
<dbReference type="CDD" id="cd01653">
    <property type="entry name" value="GATase1"/>
    <property type="match status" value="1"/>
</dbReference>
<dbReference type="PANTHER" id="PTHR43235:SF1">
    <property type="entry name" value="GLUTAMINE AMIDOTRANSFERASE PB2B2.05-RELATED"/>
    <property type="match status" value="1"/>
</dbReference>
<protein>
    <submittedName>
        <fullName evidence="1">Peptidase C26</fullName>
    </submittedName>
</protein>
<reference evidence="1 2" key="1">
    <citation type="journal article" date="2012" name="J. Bacteriol.">
        <title>Complete Genome Sequence of Mycobacterium fortuitum subsp. fortuitum Type Strain DSM46621.</title>
        <authorList>
            <person name="Ho Y.S."/>
            <person name="Adroub S.A."/>
            <person name="Aleisa F."/>
            <person name="Mahmood H."/>
            <person name="Othoum G."/>
            <person name="Rashid F."/>
            <person name="Zaher M."/>
            <person name="Ali S."/>
            <person name="Bitter W."/>
            <person name="Pain A."/>
            <person name="Abdallah A.M."/>
        </authorList>
    </citation>
    <scope>NUCLEOTIDE SEQUENCE [LARGE SCALE GENOMIC DNA]</scope>
    <source>
        <strain evidence="2">DSM46621</strain>
    </source>
</reference>
<dbReference type="PATRIC" id="fig|1214102.3.peg.717"/>
<comment type="caution">
    <text evidence="1">The sequence shown here is derived from an EMBL/GenBank/DDBJ whole genome shotgun (WGS) entry which is preliminary data.</text>
</comment>
<dbReference type="RefSeq" id="WP_003881516.1">
    <property type="nucleotide sequence ID" value="NZ_JH814726.1"/>
</dbReference>
<evidence type="ECO:0000313" key="1">
    <source>
        <dbReference type="EMBL" id="EJZ15564.1"/>
    </source>
</evidence>
<dbReference type="InterPro" id="IPR029062">
    <property type="entry name" value="Class_I_gatase-like"/>
</dbReference>
<dbReference type="Pfam" id="PF07722">
    <property type="entry name" value="Peptidase_C26"/>
    <property type="match status" value="1"/>
</dbReference>
<dbReference type="InterPro" id="IPR011697">
    <property type="entry name" value="Peptidase_C26"/>
</dbReference>